<feature type="domain" description="Bacterial type II secretion system protein E" evidence="2">
    <location>
        <begin position="25"/>
        <end position="289"/>
    </location>
</feature>
<dbReference type="InterPro" id="IPR050921">
    <property type="entry name" value="T4SS_GSP_E_ATPase"/>
</dbReference>
<dbReference type="InterPro" id="IPR027417">
    <property type="entry name" value="P-loop_NTPase"/>
</dbReference>
<reference evidence="3 4" key="1">
    <citation type="journal article" date="2012" name="Appl. Soil Ecol.">
        <title>Isolation and characterization of new plant growth-promoting bacterial endophytes.</title>
        <authorList>
            <person name="Rashid S."/>
            <person name="Charles T.C."/>
            <person name="Glick B.R."/>
        </authorList>
    </citation>
    <scope>NUCLEOTIDE SEQUENCE [LARGE SCALE GENOMIC DNA]</scope>
    <source>
        <strain evidence="3 4">YsS1</strain>
        <plasmid evidence="3 4">unnamed</plasmid>
    </source>
</reference>
<protein>
    <submittedName>
        <fullName evidence="3">P-type conjugative transfer ATPase TrbB</fullName>
    </submittedName>
</protein>
<dbReference type="NCBIfam" id="TIGR02782">
    <property type="entry name" value="TrbB_P"/>
    <property type="match status" value="1"/>
</dbReference>
<evidence type="ECO:0000313" key="4">
    <source>
        <dbReference type="Proteomes" id="UP001227386"/>
    </source>
</evidence>
<dbReference type="PANTHER" id="PTHR30486:SF6">
    <property type="entry name" value="TYPE IV PILUS RETRACTATION ATPASE PILT"/>
    <property type="match status" value="1"/>
</dbReference>
<sequence>MEQVATVTAVDSRLERSHTKIKRELGVITQYLEDPEVCEIMLNPDSRLWIEKFGQPMKHVGNVTAGQAEALMSTVAATLRTTITRENPILECELPLDGSRFEALIPPIVAAPTFTLRMKAVKVFTFADYVANGVMPLRHKELLEQAILARKNILVVGGTGSGKTTLCNAIIDGISTLTPDHRIVIGEDTSEIQCNAPNVVFLRTSDTVDMLRLLKVTMRLRPDRIVIGECRGGEALALLKAWNTGHDGGVATVHANSARAGLIRMEQLIAEVSQSPMQSLIAEAVDLVVFIKKTPQGRRVEEIVSVEGFNSAGYIFKTME</sequence>
<proteinExistence type="inferred from homology"/>
<dbReference type="RefSeq" id="WP_280945041.1">
    <property type="nucleotide sequence ID" value="NZ_CP123772.1"/>
</dbReference>
<name>A0ABY8PMI8_9PSED</name>
<dbReference type="PANTHER" id="PTHR30486">
    <property type="entry name" value="TWITCHING MOTILITY PROTEIN PILT"/>
    <property type="match status" value="1"/>
</dbReference>
<dbReference type="InterPro" id="IPR014149">
    <property type="entry name" value="Conjug-transfer_TrbB"/>
</dbReference>
<dbReference type="CDD" id="cd01130">
    <property type="entry name" value="VirB11-like_ATPase"/>
    <property type="match status" value="1"/>
</dbReference>
<dbReference type="InterPro" id="IPR001482">
    <property type="entry name" value="T2SS/T4SS_dom"/>
</dbReference>
<accession>A0ABY8PMI8</accession>
<evidence type="ECO:0000259" key="2">
    <source>
        <dbReference type="Pfam" id="PF00437"/>
    </source>
</evidence>
<dbReference type="Proteomes" id="UP001227386">
    <property type="component" value="Plasmid unnamed"/>
</dbReference>
<dbReference type="Gene3D" id="3.40.50.300">
    <property type="entry name" value="P-loop containing nucleotide triphosphate hydrolases"/>
    <property type="match status" value="1"/>
</dbReference>
<organism evidence="3 4">
    <name type="scientific">Pseudomonas viciae</name>
    <dbReference type="NCBI Taxonomy" id="2505979"/>
    <lineage>
        <taxon>Bacteria</taxon>
        <taxon>Pseudomonadati</taxon>
        <taxon>Pseudomonadota</taxon>
        <taxon>Gammaproteobacteria</taxon>
        <taxon>Pseudomonadales</taxon>
        <taxon>Pseudomonadaceae</taxon>
        <taxon>Pseudomonas</taxon>
    </lineage>
</organism>
<gene>
    <name evidence="3" type="primary">trbB</name>
    <name evidence="3" type="ORF">QCD61_28125</name>
</gene>
<evidence type="ECO:0000313" key="3">
    <source>
        <dbReference type="EMBL" id="WGO96460.1"/>
    </source>
</evidence>
<keyword evidence="4" id="KW-1185">Reference proteome</keyword>
<evidence type="ECO:0000256" key="1">
    <source>
        <dbReference type="ARBA" id="ARBA00006611"/>
    </source>
</evidence>
<dbReference type="Gene3D" id="3.30.450.90">
    <property type="match status" value="1"/>
</dbReference>
<geneLocation type="plasmid" evidence="3 4">
    <name>unnamed</name>
</geneLocation>
<dbReference type="SUPFAM" id="SSF52540">
    <property type="entry name" value="P-loop containing nucleoside triphosphate hydrolases"/>
    <property type="match status" value="1"/>
</dbReference>
<keyword evidence="3" id="KW-0614">Plasmid</keyword>
<dbReference type="EMBL" id="CP123772">
    <property type="protein sequence ID" value="WGO96460.1"/>
    <property type="molecule type" value="Genomic_DNA"/>
</dbReference>
<comment type="similarity">
    <text evidence="1">Belongs to the GSP E family.</text>
</comment>
<dbReference type="Pfam" id="PF00437">
    <property type="entry name" value="T2SSE"/>
    <property type="match status" value="1"/>
</dbReference>